<dbReference type="Gene3D" id="2.30.40.10">
    <property type="entry name" value="Urease, subunit C, domain 1"/>
    <property type="match status" value="1"/>
</dbReference>
<accession>A0A3P3XJB9</accession>
<dbReference type="AlphaFoldDB" id="A0A3P3XJB9"/>
<dbReference type="PANTHER" id="PTHR43794:SF11">
    <property type="entry name" value="AMIDOHYDROLASE-RELATED DOMAIN-CONTAINING PROTEIN"/>
    <property type="match status" value="1"/>
</dbReference>
<dbReference type="InterPro" id="IPR011059">
    <property type="entry name" value="Metal-dep_hydrolase_composite"/>
</dbReference>
<dbReference type="FunFam" id="3.20.20.140:FF:000014">
    <property type="entry name" value="5-methylthioadenosine/S-adenosylhomocysteine deaminase"/>
    <property type="match status" value="1"/>
</dbReference>
<dbReference type="SUPFAM" id="SSF51338">
    <property type="entry name" value="Composite domain of metallo-dependent hydrolases"/>
    <property type="match status" value="1"/>
</dbReference>
<dbReference type="GO" id="GO:0016814">
    <property type="term" value="F:hydrolase activity, acting on carbon-nitrogen (but not peptide) bonds, in cyclic amidines"/>
    <property type="evidence" value="ECO:0007669"/>
    <property type="project" value="UniProtKB-ARBA"/>
</dbReference>
<dbReference type="PANTHER" id="PTHR43794">
    <property type="entry name" value="AMINOHYDROLASE SSNA-RELATED"/>
    <property type="match status" value="1"/>
</dbReference>
<dbReference type="Pfam" id="PF01979">
    <property type="entry name" value="Amidohydro_1"/>
    <property type="match status" value="1"/>
</dbReference>
<dbReference type="EMBL" id="FWDM01000022">
    <property type="protein sequence ID" value="SLM13613.1"/>
    <property type="molecule type" value="Genomic_DNA"/>
</dbReference>
<feature type="domain" description="Amidohydrolase-related" evidence="4">
    <location>
        <begin position="59"/>
        <end position="409"/>
    </location>
</feature>
<dbReference type="SUPFAM" id="SSF51556">
    <property type="entry name" value="Metallo-dependent hydrolases"/>
    <property type="match status" value="1"/>
</dbReference>
<protein>
    <submittedName>
        <fullName evidence="5">Amidohydrolase family protein</fullName>
    </submittedName>
</protein>
<dbReference type="GO" id="GO:0046872">
    <property type="term" value="F:metal ion binding"/>
    <property type="evidence" value="ECO:0007669"/>
    <property type="project" value="UniProtKB-KW"/>
</dbReference>
<name>A0A3P3XJB9_9SPIR</name>
<dbReference type="CDD" id="cd01298">
    <property type="entry name" value="ATZ_TRZ_like"/>
    <property type="match status" value="1"/>
</dbReference>
<evidence type="ECO:0000256" key="1">
    <source>
        <dbReference type="ARBA" id="ARBA00022723"/>
    </source>
</evidence>
<sequence length="444" mass="49044">MSRIFLRHGIVLTIDDCDAYYPDGCIVIEHEKLIFVGEDAQHPGIHPEDSVLDMRGKLIMPGLINTHVHSHSPLFRNFGEDVPLQVWLNDIMWPAESHMTEEHAYYAALHTCLEFISSGVTTFADQFYFADAVARAVEKSGLRAFLCSSIFENGKSERGQTVQTAADFIAAWKGRNPLITPGLGPHAPYSVSAEQWRSIVALSQATHTLIHTHISETKTENRKSFAEKGESPTKWLESLGVFSCPTLAAHCIYLSDEDIAVFRNHNVHVSYNPVSNLKLVSGIMPYLKLKTAGVQISLGTDGAQSNNTLDLLQDLKLAVLIQKQKENDPAFFSVFDAVRLVTIEGAKALGLDSVIGTLEAGKQADLIALDIQQPHLQPLHTDSIQMLYTMLVYCASGKDVTDAMVQGTWLMKDREILTLDVHSVLHNTADISEQLRKKAGLTGD</sequence>
<evidence type="ECO:0000256" key="3">
    <source>
        <dbReference type="ARBA" id="ARBA00022833"/>
    </source>
</evidence>
<dbReference type="Gene3D" id="3.20.20.140">
    <property type="entry name" value="Metal-dependent hydrolases"/>
    <property type="match status" value="1"/>
</dbReference>
<evidence type="ECO:0000256" key="2">
    <source>
        <dbReference type="ARBA" id="ARBA00022801"/>
    </source>
</evidence>
<dbReference type="InterPro" id="IPR032466">
    <property type="entry name" value="Metal_Hydrolase"/>
</dbReference>
<organism evidence="5">
    <name type="scientific">uncultured spirochete</name>
    <dbReference type="NCBI Taxonomy" id="156406"/>
    <lineage>
        <taxon>Bacteria</taxon>
        <taxon>Pseudomonadati</taxon>
        <taxon>Spirochaetota</taxon>
        <taxon>Spirochaetia</taxon>
        <taxon>Spirochaetales</taxon>
        <taxon>environmental samples</taxon>
    </lineage>
</organism>
<dbReference type="InterPro" id="IPR006680">
    <property type="entry name" value="Amidohydro-rel"/>
</dbReference>
<evidence type="ECO:0000313" key="5">
    <source>
        <dbReference type="EMBL" id="SLM13613.1"/>
    </source>
</evidence>
<gene>
    <name evidence="5" type="ORF">SPIROBIBN47_290139</name>
</gene>
<proteinExistence type="predicted"/>
<keyword evidence="1" id="KW-0479">Metal-binding</keyword>
<dbReference type="GO" id="GO:0019239">
    <property type="term" value="F:deaminase activity"/>
    <property type="evidence" value="ECO:0007669"/>
    <property type="project" value="UniProtKB-ARBA"/>
</dbReference>
<reference evidence="5" key="1">
    <citation type="submission" date="2017-02" db="EMBL/GenBank/DDBJ databases">
        <authorList>
            <person name="Regsiter A."/>
            <person name="William W."/>
        </authorList>
    </citation>
    <scope>NUCLEOTIDE SEQUENCE</scope>
    <source>
        <strain evidence="5">Bib</strain>
    </source>
</reference>
<keyword evidence="3" id="KW-0862">Zinc</keyword>
<keyword evidence="2 5" id="KW-0378">Hydrolase</keyword>
<evidence type="ECO:0000259" key="4">
    <source>
        <dbReference type="Pfam" id="PF01979"/>
    </source>
</evidence>
<dbReference type="InterPro" id="IPR050287">
    <property type="entry name" value="MTA/SAH_deaminase"/>
</dbReference>